<accession>A0A162AGH5</accession>
<dbReference type="EMBL" id="CP093345">
    <property type="protein sequence ID" value="WOG91309.1"/>
    <property type="molecule type" value="Genomic_DNA"/>
</dbReference>
<dbReference type="AlphaFoldDB" id="A0A162AGH5"/>
<sequence length="65" mass="7548">MKTKKQQLSSMTLQTVGGERPATYLVESRWLEKANYVSSECIKTMFRSTIVQNYQVTGYLLFSYL</sequence>
<organism evidence="1">
    <name type="scientific">Daucus carota subsp. sativus</name>
    <name type="common">Carrot</name>
    <dbReference type="NCBI Taxonomy" id="79200"/>
    <lineage>
        <taxon>Eukaryota</taxon>
        <taxon>Viridiplantae</taxon>
        <taxon>Streptophyta</taxon>
        <taxon>Embryophyta</taxon>
        <taxon>Tracheophyta</taxon>
        <taxon>Spermatophyta</taxon>
        <taxon>Magnoliopsida</taxon>
        <taxon>eudicotyledons</taxon>
        <taxon>Gunneridae</taxon>
        <taxon>Pentapetalae</taxon>
        <taxon>asterids</taxon>
        <taxon>campanulids</taxon>
        <taxon>Apiales</taxon>
        <taxon>Apiaceae</taxon>
        <taxon>Apioideae</taxon>
        <taxon>Scandiceae</taxon>
        <taxon>Daucinae</taxon>
        <taxon>Daucus</taxon>
        <taxon>Daucus sect. Daucus</taxon>
    </lineage>
</organism>
<keyword evidence="3" id="KW-1185">Reference proteome</keyword>
<dbReference type="Proteomes" id="UP000077755">
    <property type="component" value="Chromosome 3"/>
</dbReference>
<evidence type="ECO:0000313" key="3">
    <source>
        <dbReference type="Proteomes" id="UP000077755"/>
    </source>
</evidence>
<gene>
    <name evidence="1" type="ORF">DCAR_009335</name>
    <name evidence="2" type="ORF">DCAR_0310557</name>
</gene>
<proteinExistence type="predicted"/>
<protein>
    <submittedName>
        <fullName evidence="1">Uncharacterized protein</fullName>
    </submittedName>
</protein>
<reference evidence="2" key="2">
    <citation type="submission" date="2022-03" db="EMBL/GenBank/DDBJ databases">
        <title>Draft title - Genomic analysis of global carrot germplasm unveils the trajectory of domestication and the origin of high carotenoid orange carrot.</title>
        <authorList>
            <person name="Iorizzo M."/>
            <person name="Ellison S."/>
            <person name="Senalik D."/>
            <person name="Macko-Podgorni A."/>
            <person name="Grzebelus D."/>
            <person name="Bostan H."/>
            <person name="Rolling W."/>
            <person name="Curaba J."/>
            <person name="Simon P."/>
        </authorList>
    </citation>
    <scope>NUCLEOTIDE SEQUENCE</scope>
    <source>
        <tissue evidence="2">Leaf</tissue>
    </source>
</reference>
<evidence type="ECO:0000313" key="1">
    <source>
        <dbReference type="EMBL" id="KZN00581.1"/>
    </source>
</evidence>
<dbReference type="Gramene" id="KZN00581">
    <property type="protein sequence ID" value="KZN00581"/>
    <property type="gene ID" value="DCAR_009335"/>
</dbReference>
<dbReference type="EMBL" id="LNRQ01000003">
    <property type="protein sequence ID" value="KZN00581.1"/>
    <property type="molecule type" value="Genomic_DNA"/>
</dbReference>
<reference evidence="1" key="1">
    <citation type="journal article" date="2016" name="Nat. Genet.">
        <title>A high-quality carrot genome assembly provides new insights into carotenoid accumulation and asterid genome evolution.</title>
        <authorList>
            <person name="Iorizzo M."/>
            <person name="Ellison S."/>
            <person name="Senalik D."/>
            <person name="Zeng P."/>
            <person name="Satapoomin P."/>
            <person name="Huang J."/>
            <person name="Bowman M."/>
            <person name="Iovene M."/>
            <person name="Sanseverino W."/>
            <person name="Cavagnaro P."/>
            <person name="Yildiz M."/>
            <person name="Macko-Podgorni A."/>
            <person name="Moranska E."/>
            <person name="Grzebelus E."/>
            <person name="Grzebelus D."/>
            <person name="Ashrafi H."/>
            <person name="Zheng Z."/>
            <person name="Cheng S."/>
            <person name="Spooner D."/>
            <person name="Van Deynze A."/>
            <person name="Simon P."/>
        </authorList>
    </citation>
    <scope>NUCLEOTIDE SEQUENCE [LARGE SCALE GENOMIC DNA]</scope>
    <source>
        <tissue evidence="1">Leaf</tissue>
    </source>
</reference>
<evidence type="ECO:0000313" key="2">
    <source>
        <dbReference type="EMBL" id="WOG91309.1"/>
    </source>
</evidence>
<name>A0A162AGH5_DAUCS</name>